<protein>
    <submittedName>
        <fullName evidence="1">Uncharacterized protein</fullName>
    </submittedName>
</protein>
<keyword evidence="2" id="KW-1185">Reference proteome</keyword>
<gene>
    <name evidence="1" type="ORF">HK097_005052</name>
</gene>
<organism evidence="1 2">
    <name type="scientific">Rhizophlyctis rosea</name>
    <dbReference type="NCBI Taxonomy" id="64517"/>
    <lineage>
        <taxon>Eukaryota</taxon>
        <taxon>Fungi</taxon>
        <taxon>Fungi incertae sedis</taxon>
        <taxon>Chytridiomycota</taxon>
        <taxon>Chytridiomycota incertae sedis</taxon>
        <taxon>Chytridiomycetes</taxon>
        <taxon>Rhizophlyctidales</taxon>
        <taxon>Rhizophlyctidaceae</taxon>
        <taxon>Rhizophlyctis</taxon>
    </lineage>
</organism>
<evidence type="ECO:0000313" key="2">
    <source>
        <dbReference type="Proteomes" id="UP001212841"/>
    </source>
</evidence>
<evidence type="ECO:0000313" key="1">
    <source>
        <dbReference type="EMBL" id="KAJ3032866.1"/>
    </source>
</evidence>
<comment type="caution">
    <text evidence="1">The sequence shown here is derived from an EMBL/GenBank/DDBJ whole genome shotgun (WGS) entry which is preliminary data.</text>
</comment>
<sequence length="76" mass="8654">MSKLRILALDRTYYTAQHVDALLPLQSLRFLRVTSSYGSGKYRPALRRLRQQGVKLVSTSSASRKADEVDVDEEQL</sequence>
<proteinExistence type="predicted"/>
<dbReference type="EMBL" id="JADGJD010002385">
    <property type="protein sequence ID" value="KAJ3032866.1"/>
    <property type="molecule type" value="Genomic_DNA"/>
</dbReference>
<name>A0AAD5S1Z1_9FUNG</name>
<reference evidence="1" key="1">
    <citation type="submission" date="2020-05" db="EMBL/GenBank/DDBJ databases">
        <title>Phylogenomic resolution of chytrid fungi.</title>
        <authorList>
            <person name="Stajich J.E."/>
            <person name="Amses K."/>
            <person name="Simmons R."/>
            <person name="Seto K."/>
            <person name="Myers J."/>
            <person name="Bonds A."/>
            <person name="Quandt C.A."/>
            <person name="Barry K."/>
            <person name="Liu P."/>
            <person name="Grigoriev I."/>
            <person name="Longcore J.E."/>
            <person name="James T.Y."/>
        </authorList>
    </citation>
    <scope>NUCLEOTIDE SEQUENCE</scope>
    <source>
        <strain evidence="1">JEL0318</strain>
    </source>
</reference>
<dbReference type="AlphaFoldDB" id="A0AAD5S1Z1"/>
<accession>A0AAD5S1Z1</accession>
<dbReference type="Proteomes" id="UP001212841">
    <property type="component" value="Unassembled WGS sequence"/>
</dbReference>